<gene>
    <name evidence="1" type="primary">dndB</name>
    <name evidence="1" type="ORF">KP005_02740</name>
</gene>
<name>A0ABX8JJR7_9BACT</name>
<dbReference type="NCBIfam" id="TIGR03233">
    <property type="entry name" value="DNA_S_dndB"/>
    <property type="match status" value="1"/>
</dbReference>
<organism evidence="1 2">
    <name type="scientific">Geomonas diazotrophica</name>
    <dbReference type="NCBI Taxonomy" id="2843197"/>
    <lineage>
        <taxon>Bacteria</taxon>
        <taxon>Pseudomonadati</taxon>
        <taxon>Thermodesulfobacteriota</taxon>
        <taxon>Desulfuromonadia</taxon>
        <taxon>Geobacterales</taxon>
        <taxon>Geobacteraceae</taxon>
        <taxon>Geomonas</taxon>
    </lineage>
</organism>
<dbReference type="EMBL" id="CP076724">
    <property type="protein sequence ID" value="QWV98226.1"/>
    <property type="molecule type" value="Genomic_DNA"/>
</dbReference>
<dbReference type="Proteomes" id="UP000683493">
    <property type="component" value="Chromosome"/>
</dbReference>
<dbReference type="InterPro" id="IPR017601">
    <property type="entry name" value="DGQHR-contain_dom"/>
</dbReference>
<protein>
    <submittedName>
        <fullName evidence="1">DNA sulfur modification protein DndB</fullName>
    </submittedName>
</protein>
<dbReference type="Pfam" id="PF14072">
    <property type="entry name" value="DndB"/>
    <property type="match status" value="1"/>
</dbReference>
<dbReference type="NCBIfam" id="TIGR03187">
    <property type="entry name" value="DGQHR"/>
    <property type="match status" value="1"/>
</dbReference>
<proteinExistence type="predicted"/>
<accession>A0ABX8JJR7</accession>
<evidence type="ECO:0000313" key="1">
    <source>
        <dbReference type="EMBL" id="QWV98226.1"/>
    </source>
</evidence>
<dbReference type="InterPro" id="IPR017642">
    <property type="entry name" value="DNA_S_mod_DndB"/>
</dbReference>
<keyword evidence="2" id="KW-1185">Reference proteome</keyword>
<dbReference type="CDD" id="cd16412">
    <property type="entry name" value="dndB"/>
    <property type="match status" value="1"/>
</dbReference>
<reference evidence="1 2" key="1">
    <citation type="submission" date="2021-06" db="EMBL/GenBank/DDBJ databases">
        <title>Gemonas diversity in paddy soil.</title>
        <authorList>
            <person name="Liu G."/>
        </authorList>
    </citation>
    <scope>NUCLEOTIDE SEQUENCE [LARGE SCALE GENOMIC DNA]</scope>
    <source>
        <strain evidence="1 2">RG29</strain>
    </source>
</reference>
<evidence type="ECO:0000313" key="2">
    <source>
        <dbReference type="Proteomes" id="UP000683493"/>
    </source>
</evidence>
<sequence>MNSSFSHSFPAIRGVQAGREYYVSMFPLRLIPKLFVFDEDELIPELRAQRTLNKSRVPEISRYILDNRNSYVFSALTVSINGDVRFDALASNEDNKRIGLLHVPMDARFIINDGQHRRAAIEMALAENHDLADETIAVVFFIDKGLERCQQMFADLNRYAIRPSRSLGVLYDHRDDTARVAKLVTLRSPVFRDVVEMERSTLSMRSRKLFTLSAIYTATSSLLINTDTKTVDEVANLAVDFWEEVAVQFPEWQCVRENKLTAGDIRQGYIHSHGIALHAIGKVGNILLKENPKNWKEKLKDLKKIDWTRSNAKLWEGRALSGGKVSKAGHNVTLTINVIKKCMGLELSPDEQRIEEAFQRGDHV</sequence>